<dbReference type="AlphaFoldDB" id="A0A975FQF4"/>
<evidence type="ECO:0000256" key="1">
    <source>
        <dbReference type="SAM" id="MobiDB-lite"/>
    </source>
</evidence>
<dbReference type="KEGG" id="aarc:G127AT_06345"/>
<protein>
    <submittedName>
        <fullName evidence="2">Hydrolase</fullName>
    </submittedName>
</protein>
<reference evidence="2" key="1">
    <citation type="submission" date="2021-03" db="EMBL/GenBank/DDBJ databases">
        <title>Agromyces archimandritus sp. nov., isolated from the cockroach Archimandrita tessellata.</title>
        <authorList>
            <person name="Guzman J."/>
            <person name="Ortuzar M."/>
            <person name="Poehlein A."/>
            <person name="Daniel R."/>
            <person name="Trujillo M."/>
            <person name="Vilcinskas A."/>
        </authorList>
    </citation>
    <scope>NUCLEOTIDE SEQUENCE</scope>
    <source>
        <strain evidence="2">G127AT</strain>
    </source>
</reference>
<evidence type="ECO:0000313" key="2">
    <source>
        <dbReference type="EMBL" id="QTX05818.1"/>
    </source>
</evidence>
<gene>
    <name evidence="2" type="ORF">G127AT_06345</name>
</gene>
<organism evidence="2 3">
    <name type="scientific">Agromyces archimandritae</name>
    <dbReference type="NCBI Taxonomy" id="2781962"/>
    <lineage>
        <taxon>Bacteria</taxon>
        <taxon>Bacillati</taxon>
        <taxon>Actinomycetota</taxon>
        <taxon>Actinomycetes</taxon>
        <taxon>Micrococcales</taxon>
        <taxon>Microbacteriaceae</taxon>
        <taxon>Agromyces</taxon>
    </lineage>
</organism>
<keyword evidence="3" id="KW-1185">Reference proteome</keyword>
<dbReference type="RefSeq" id="WP_210901165.1">
    <property type="nucleotide sequence ID" value="NZ_CP071696.1"/>
</dbReference>
<dbReference type="PANTHER" id="PTHR43135">
    <property type="entry name" value="ALPHA-D-RIBOSE 1-METHYLPHOSPHONATE 5-TRIPHOSPHATE DIPHOSPHATASE"/>
    <property type="match status" value="1"/>
</dbReference>
<dbReference type="InterPro" id="IPR051781">
    <property type="entry name" value="Metallo-dep_Hydrolase"/>
</dbReference>
<feature type="compositionally biased region" description="Low complexity" evidence="1">
    <location>
        <begin position="227"/>
        <end position="245"/>
    </location>
</feature>
<proteinExistence type="predicted"/>
<dbReference type="PANTHER" id="PTHR43135:SF3">
    <property type="entry name" value="ALPHA-D-RIBOSE 1-METHYLPHOSPHONATE 5-TRIPHOSPHATE DIPHOSPHATASE"/>
    <property type="match status" value="1"/>
</dbReference>
<dbReference type="Gene3D" id="3.20.20.140">
    <property type="entry name" value="Metal-dependent hydrolases"/>
    <property type="match status" value="1"/>
</dbReference>
<dbReference type="InterPro" id="IPR032466">
    <property type="entry name" value="Metal_Hydrolase"/>
</dbReference>
<evidence type="ECO:0000313" key="3">
    <source>
        <dbReference type="Proteomes" id="UP000671914"/>
    </source>
</evidence>
<keyword evidence="2" id="KW-0378">Hydrolase</keyword>
<dbReference type="GO" id="GO:0016787">
    <property type="term" value="F:hydrolase activity"/>
    <property type="evidence" value="ECO:0007669"/>
    <property type="project" value="UniProtKB-KW"/>
</dbReference>
<name>A0A975FQF4_9MICO</name>
<dbReference type="SUPFAM" id="SSF51556">
    <property type="entry name" value="Metallo-dependent hydrolases"/>
    <property type="match status" value="1"/>
</dbReference>
<accession>A0A975FQF4</accession>
<sequence>MDAAARPSALPSPAEAAVDEQAAFGASAVKVVLNADAGPVFDAATLAAVVAAARRAGLPVAVHAEGAGMAALAIEAGVDALVHTPWTEAVPDALLAAAAAAGQRWVSTLDIQGRGASTPELACAIDNLARFRAAGGTVLYGTDLGNGELPAGVNPREIAALVAAGLEAPGIVAALTDPWPAASAPRGVSTFVPGEVPASLEELPAWLASAVVVPSEGLDLDPDAWGPPAEASAARSTADAASTRPETPAERP</sequence>
<dbReference type="EMBL" id="CP071696">
    <property type="protein sequence ID" value="QTX05818.1"/>
    <property type="molecule type" value="Genomic_DNA"/>
</dbReference>
<feature type="region of interest" description="Disordered" evidence="1">
    <location>
        <begin position="217"/>
        <end position="252"/>
    </location>
</feature>
<dbReference type="Proteomes" id="UP000671914">
    <property type="component" value="Chromosome"/>
</dbReference>